<dbReference type="AlphaFoldDB" id="A0A7W8HXP4"/>
<organism evidence="1 2">
    <name type="scientific">Brevundimonas basaltis</name>
    <dbReference type="NCBI Taxonomy" id="472166"/>
    <lineage>
        <taxon>Bacteria</taxon>
        <taxon>Pseudomonadati</taxon>
        <taxon>Pseudomonadota</taxon>
        <taxon>Alphaproteobacteria</taxon>
        <taxon>Caulobacterales</taxon>
        <taxon>Caulobacteraceae</taxon>
        <taxon>Brevundimonas</taxon>
    </lineage>
</organism>
<dbReference type="Proteomes" id="UP000566663">
    <property type="component" value="Unassembled WGS sequence"/>
</dbReference>
<proteinExistence type="predicted"/>
<evidence type="ECO:0000313" key="2">
    <source>
        <dbReference type="Proteomes" id="UP000566663"/>
    </source>
</evidence>
<protein>
    <submittedName>
        <fullName evidence="1">Uncharacterized protein</fullName>
    </submittedName>
</protein>
<name>A0A7W8HXP4_9CAUL</name>
<accession>A0A7W8HXP4</accession>
<comment type="caution">
    <text evidence="1">The sequence shown here is derived from an EMBL/GenBank/DDBJ whole genome shotgun (WGS) entry which is preliminary data.</text>
</comment>
<dbReference type="RefSeq" id="WP_183253567.1">
    <property type="nucleotide sequence ID" value="NZ_BAAAFF010000005.1"/>
</dbReference>
<dbReference type="EMBL" id="JACHFZ010000002">
    <property type="protein sequence ID" value="MBB5291802.1"/>
    <property type="molecule type" value="Genomic_DNA"/>
</dbReference>
<reference evidence="1 2" key="1">
    <citation type="submission" date="2020-08" db="EMBL/GenBank/DDBJ databases">
        <title>Genomic Encyclopedia of Type Strains, Phase IV (KMG-IV): sequencing the most valuable type-strain genomes for metagenomic binning, comparative biology and taxonomic classification.</title>
        <authorList>
            <person name="Goeker M."/>
        </authorList>
    </citation>
    <scope>NUCLEOTIDE SEQUENCE [LARGE SCALE GENOMIC DNA]</scope>
    <source>
        <strain evidence="1 2">DSM 25335</strain>
    </source>
</reference>
<evidence type="ECO:0000313" key="1">
    <source>
        <dbReference type="EMBL" id="MBB5291802.1"/>
    </source>
</evidence>
<gene>
    <name evidence="1" type="ORF">HNQ67_001316</name>
</gene>
<keyword evidence="2" id="KW-1185">Reference proteome</keyword>
<sequence>MADEFDLHRELTFLVHSLRRTVEDRPPRGIGGISTAQWRRTLLALEEVRVILRQAARDGRSGSIQAELVHEAHDKLISISADSEIMETISSMKLLVFIASQRERAAMEKYRGIPAGEALIKAIDLSGAIWATRNQAEFDLVDKEELRRLQRIIPDQKISPAKFGISAGKIVVVSQHHSPMKDDVGSADAARSHLHQSGNRIIDALRASNCDRRLIEGLEGLQAKLAESDNIIELGLTNIGCEAMCNLAKAELPDAVCGMIQGHTTAVAMFVAQFPEWQRFSENAAAAELMPADIEEINRAASQIISHVEGRPELADEDVPKTIRAIRNLTSDPSTTLRKAAFALLRTIENFVATVFNFGADFIGNTAKKTADGVSDAVAKAAVVALMSVAIAGATQMTGVAGRISEAGWMKNAVEIVQRQILGE</sequence>